<dbReference type="GO" id="GO:0008188">
    <property type="term" value="F:neuropeptide receptor activity"/>
    <property type="evidence" value="ECO:0007669"/>
    <property type="project" value="InterPro"/>
</dbReference>
<evidence type="ECO:0000313" key="7">
    <source>
        <dbReference type="EMBL" id="VDN56797.1"/>
    </source>
</evidence>
<keyword evidence="4 5" id="KW-0472">Membrane</keyword>
<evidence type="ECO:0000256" key="4">
    <source>
        <dbReference type="ARBA" id="ARBA00023136"/>
    </source>
</evidence>
<evidence type="ECO:0000313" key="9">
    <source>
        <dbReference type="Proteomes" id="UP000274756"/>
    </source>
</evidence>
<feature type="transmembrane region" description="Helical" evidence="5">
    <location>
        <begin position="81"/>
        <end position="102"/>
    </location>
</feature>
<dbReference type="PANTHER" id="PTHR21643">
    <property type="entry name" value="G-PROTEIN COUPLED RECEPTORS FAMILY 1 PROFILE DOMAIN-CONTAINING PROTEIN-RELATED"/>
    <property type="match status" value="1"/>
</dbReference>
<dbReference type="OrthoDB" id="5865902at2759"/>
<feature type="transmembrane region" description="Helical" evidence="5">
    <location>
        <begin position="6"/>
        <end position="30"/>
    </location>
</feature>
<evidence type="ECO:0000313" key="10">
    <source>
        <dbReference type="WBParaSite" id="DME_0000241001-mRNA-1"/>
    </source>
</evidence>
<comment type="subcellular location">
    <subcellularLocation>
        <location evidence="1">Membrane</location>
    </subcellularLocation>
</comment>
<accession>A0A0N4U680</accession>
<evidence type="ECO:0000256" key="2">
    <source>
        <dbReference type="ARBA" id="ARBA00022692"/>
    </source>
</evidence>
<keyword evidence="2 5" id="KW-0812">Transmembrane</keyword>
<gene>
    <name evidence="7" type="ORF">DME_LOCUS6770</name>
</gene>
<dbReference type="Proteomes" id="UP000274756">
    <property type="component" value="Unassembled WGS sequence"/>
</dbReference>
<name>A0A0N4U680_DRAME</name>
<feature type="transmembrane region" description="Helical" evidence="5">
    <location>
        <begin position="123"/>
        <end position="147"/>
    </location>
</feature>
<dbReference type="Pfam" id="PF00001">
    <property type="entry name" value="7tm_1"/>
    <property type="match status" value="1"/>
</dbReference>
<evidence type="ECO:0000313" key="8">
    <source>
        <dbReference type="Proteomes" id="UP000038040"/>
    </source>
</evidence>
<dbReference type="Proteomes" id="UP000038040">
    <property type="component" value="Unplaced"/>
</dbReference>
<dbReference type="GO" id="GO:0016020">
    <property type="term" value="C:membrane"/>
    <property type="evidence" value="ECO:0007669"/>
    <property type="project" value="UniProtKB-SubCell"/>
</dbReference>
<feature type="transmembrane region" description="Helical" evidence="5">
    <location>
        <begin position="283"/>
        <end position="303"/>
    </location>
</feature>
<organism evidence="8 10">
    <name type="scientific">Dracunculus medinensis</name>
    <name type="common">Guinea worm</name>
    <dbReference type="NCBI Taxonomy" id="318479"/>
    <lineage>
        <taxon>Eukaryota</taxon>
        <taxon>Metazoa</taxon>
        <taxon>Ecdysozoa</taxon>
        <taxon>Nematoda</taxon>
        <taxon>Chromadorea</taxon>
        <taxon>Rhabditida</taxon>
        <taxon>Spirurina</taxon>
        <taxon>Dracunculoidea</taxon>
        <taxon>Dracunculidae</taxon>
        <taxon>Dracunculus</taxon>
    </lineage>
</organism>
<dbReference type="WBParaSite" id="DME_0000241001-mRNA-1">
    <property type="protein sequence ID" value="DME_0000241001-mRNA-1"/>
    <property type="gene ID" value="DME_0000241001"/>
</dbReference>
<evidence type="ECO:0000256" key="5">
    <source>
        <dbReference type="SAM" id="Phobius"/>
    </source>
</evidence>
<dbReference type="PROSITE" id="PS50262">
    <property type="entry name" value="G_PROTEIN_RECEP_F1_2"/>
    <property type="match status" value="1"/>
</dbReference>
<dbReference type="SUPFAM" id="SSF81321">
    <property type="entry name" value="Family A G protein-coupled receptor-like"/>
    <property type="match status" value="1"/>
</dbReference>
<dbReference type="PANTHER" id="PTHR21643:SF6">
    <property type="entry name" value="G-PROTEIN COUPLED RECEPTORS FAMILY 1 PROFILE DOMAIN-CONTAINING PROTEIN"/>
    <property type="match status" value="1"/>
</dbReference>
<reference evidence="7 9" key="2">
    <citation type="submission" date="2018-11" db="EMBL/GenBank/DDBJ databases">
        <authorList>
            <consortium name="Pathogen Informatics"/>
        </authorList>
    </citation>
    <scope>NUCLEOTIDE SEQUENCE [LARGE SCALE GENOMIC DNA]</scope>
</reference>
<sequence length="344" mass="39205">MHIKKLIIKTLLIMCILSSLVQLYVIANAITYIRRQTTDCCIHIFLLNMTIADLLLTGFAFPLEFIMDTFHVRYPYYVNLMMHFLLWLGTSVSGLSLVLMNLDKLLYFKSPLNYARWINPGKAHALALSAWLISALFINLALYTGAFECHSNCEVLRTGSGSKYGPVMYLLFTFFVSVFPAISSLTVALYLMSIVRSHRKHIAEGWFLIKKFNKFKIVPNEGTNGFFLSQSLSTTQNLRISSVPISLLKQCGNLMNQSKISLCCKNANGGARKNRALLSRMRTFYFIFISTVFTFLTLIPYRVLTIYRIAAYADVISCFAVLISIFTYYNMDLNAVSKIIFEKN</sequence>
<feature type="domain" description="G-protein coupled receptors family 1 profile" evidence="6">
    <location>
        <begin position="18"/>
        <end position="338"/>
    </location>
</feature>
<dbReference type="InterPro" id="IPR039952">
    <property type="entry name" value="Aex-2"/>
</dbReference>
<feature type="transmembrane region" description="Helical" evidence="5">
    <location>
        <begin position="167"/>
        <end position="191"/>
    </location>
</feature>
<dbReference type="InterPro" id="IPR000276">
    <property type="entry name" value="GPCR_Rhodpsn"/>
</dbReference>
<keyword evidence="3 5" id="KW-1133">Transmembrane helix</keyword>
<evidence type="ECO:0000259" key="6">
    <source>
        <dbReference type="PROSITE" id="PS50262"/>
    </source>
</evidence>
<dbReference type="InterPro" id="IPR017452">
    <property type="entry name" value="GPCR_Rhodpsn_7TM"/>
</dbReference>
<protein>
    <submittedName>
        <fullName evidence="10">G_PROTEIN_RECEP_F1_2 domain-containing protein</fullName>
    </submittedName>
</protein>
<dbReference type="EMBL" id="UYYG01001157">
    <property type="protein sequence ID" value="VDN56797.1"/>
    <property type="molecule type" value="Genomic_DNA"/>
</dbReference>
<reference evidence="10" key="1">
    <citation type="submission" date="2017-02" db="UniProtKB">
        <authorList>
            <consortium name="WormBaseParasite"/>
        </authorList>
    </citation>
    <scope>IDENTIFICATION</scope>
</reference>
<evidence type="ECO:0000256" key="3">
    <source>
        <dbReference type="ARBA" id="ARBA00022989"/>
    </source>
</evidence>
<dbReference type="AlphaFoldDB" id="A0A0N4U680"/>
<dbReference type="Gene3D" id="1.20.1070.10">
    <property type="entry name" value="Rhodopsin 7-helix transmembrane proteins"/>
    <property type="match status" value="1"/>
</dbReference>
<keyword evidence="9" id="KW-1185">Reference proteome</keyword>
<proteinExistence type="predicted"/>
<feature type="transmembrane region" description="Helical" evidence="5">
    <location>
        <begin position="309"/>
        <end position="329"/>
    </location>
</feature>
<dbReference type="CDD" id="cd00637">
    <property type="entry name" value="7tm_classA_rhodopsin-like"/>
    <property type="match status" value="1"/>
</dbReference>
<feature type="transmembrane region" description="Helical" evidence="5">
    <location>
        <begin position="42"/>
        <end position="61"/>
    </location>
</feature>
<evidence type="ECO:0000256" key="1">
    <source>
        <dbReference type="ARBA" id="ARBA00004370"/>
    </source>
</evidence>